<reference evidence="1 2" key="1">
    <citation type="submission" date="2011-04" db="EMBL/GenBank/DDBJ databases">
        <title>Complete sequence of Cellulomonas fimi ATCC 484.</title>
        <authorList>
            <consortium name="US DOE Joint Genome Institute"/>
            <person name="Lucas S."/>
            <person name="Han J."/>
            <person name="Lapidus A."/>
            <person name="Cheng J.-F."/>
            <person name="Goodwin L."/>
            <person name="Pitluck S."/>
            <person name="Peters L."/>
            <person name="Chertkov O."/>
            <person name="Detter J.C."/>
            <person name="Han C."/>
            <person name="Tapia R."/>
            <person name="Land M."/>
            <person name="Hauser L."/>
            <person name="Kyrpides N."/>
            <person name="Ivanova N."/>
            <person name="Ovchinnikova G."/>
            <person name="Pagani I."/>
            <person name="Mead D."/>
            <person name="Brumm P."/>
            <person name="Woyke T."/>
        </authorList>
    </citation>
    <scope>NUCLEOTIDE SEQUENCE [LARGE SCALE GENOMIC DNA]</scope>
    <source>
        <strain evidence="2">ATCC 484 / DSM 20113 / JCM 1341 / NBRC 15513 / NCIMB 8980 / NCTC 7547</strain>
    </source>
</reference>
<name>F4H0E7_CELFA</name>
<accession>F4H0E7</accession>
<dbReference type="Proteomes" id="UP000008460">
    <property type="component" value="Chromosome"/>
</dbReference>
<dbReference type="RefSeq" id="WP_013772340.1">
    <property type="nucleotide sequence ID" value="NC_015514.1"/>
</dbReference>
<protein>
    <submittedName>
        <fullName evidence="1">Uncharacterized protein</fullName>
    </submittedName>
</protein>
<keyword evidence="2" id="KW-1185">Reference proteome</keyword>
<evidence type="ECO:0000313" key="2">
    <source>
        <dbReference type="Proteomes" id="UP000008460"/>
    </source>
</evidence>
<sequence>MTGAPPPVVQPWPLLLGSPVTTLHVAAPPGGVMEVLAQELRAARMRVRVAPDGSFTARGSAHLALSLLQLLEPVELFSGPVLTVRVLGEGPDGSEIEVGIRTLRADRIRGQVVGALGRTVARLHAHGVAAHVGPWDRWARNRRFPA</sequence>
<proteinExistence type="predicted"/>
<dbReference type="AlphaFoldDB" id="F4H0E7"/>
<dbReference type="HOGENOM" id="CLU_1774042_0_0_11"/>
<organism evidence="1 2">
    <name type="scientific">Cellulomonas fimi (strain ATCC 484 / DSM 20113 / JCM 1341 / CCUG 24087 / LMG 16345 / NBRC 15513 / NCIMB 8980 / NCTC 7547 / NRS-133)</name>
    <dbReference type="NCBI Taxonomy" id="590998"/>
    <lineage>
        <taxon>Bacteria</taxon>
        <taxon>Bacillati</taxon>
        <taxon>Actinomycetota</taxon>
        <taxon>Actinomycetes</taxon>
        <taxon>Micrococcales</taxon>
        <taxon>Cellulomonadaceae</taxon>
        <taxon>Cellulomonas</taxon>
    </lineage>
</organism>
<evidence type="ECO:0000313" key="1">
    <source>
        <dbReference type="EMBL" id="AEE47316.1"/>
    </source>
</evidence>
<dbReference type="EMBL" id="CP002666">
    <property type="protein sequence ID" value="AEE47316.1"/>
    <property type="molecule type" value="Genomic_DNA"/>
</dbReference>
<dbReference type="KEGG" id="cfi:Celf_3202"/>
<gene>
    <name evidence="1" type="ordered locus">Celf_3202</name>
</gene>